<keyword evidence="2" id="KW-1185">Reference proteome</keyword>
<dbReference type="EMBL" id="PKPP01001089">
    <property type="protein sequence ID" value="PWA85774.1"/>
    <property type="molecule type" value="Genomic_DNA"/>
</dbReference>
<accession>A0A2U1PJ36</accession>
<organism evidence="1 2">
    <name type="scientific">Artemisia annua</name>
    <name type="common">Sweet wormwood</name>
    <dbReference type="NCBI Taxonomy" id="35608"/>
    <lineage>
        <taxon>Eukaryota</taxon>
        <taxon>Viridiplantae</taxon>
        <taxon>Streptophyta</taxon>
        <taxon>Embryophyta</taxon>
        <taxon>Tracheophyta</taxon>
        <taxon>Spermatophyta</taxon>
        <taxon>Magnoliopsida</taxon>
        <taxon>eudicotyledons</taxon>
        <taxon>Gunneridae</taxon>
        <taxon>Pentapetalae</taxon>
        <taxon>asterids</taxon>
        <taxon>campanulids</taxon>
        <taxon>Asterales</taxon>
        <taxon>Asteraceae</taxon>
        <taxon>Asteroideae</taxon>
        <taxon>Anthemideae</taxon>
        <taxon>Artemisiinae</taxon>
        <taxon>Artemisia</taxon>
    </lineage>
</organism>
<evidence type="ECO:0000313" key="2">
    <source>
        <dbReference type="Proteomes" id="UP000245207"/>
    </source>
</evidence>
<proteinExistence type="predicted"/>
<evidence type="ECO:0000313" key="1">
    <source>
        <dbReference type="EMBL" id="PWA85774.1"/>
    </source>
</evidence>
<protein>
    <submittedName>
        <fullName evidence="1">STELAR K+ outward rectifier</fullName>
    </submittedName>
</protein>
<gene>
    <name evidence="1" type="ORF">CTI12_AA147500</name>
</gene>
<sequence length="116" mass="13419">MRIGTDEVIGDEYVVEDVRDDDNDHGRLRKRKSRFTLLAGELGLDSSRRGFNKEKFFDGITSGCSPPGLFIHPQNRIAYILVIFLKQIQEHDVKDKLQLDVRVKKMEQWVQNLDGC</sequence>
<dbReference type="Proteomes" id="UP000245207">
    <property type="component" value="Unassembled WGS sequence"/>
</dbReference>
<dbReference type="AlphaFoldDB" id="A0A2U1PJ36"/>
<name>A0A2U1PJ36_ARTAN</name>
<comment type="caution">
    <text evidence="1">The sequence shown here is derived from an EMBL/GenBank/DDBJ whole genome shotgun (WGS) entry which is preliminary data.</text>
</comment>
<reference evidence="1 2" key="1">
    <citation type="journal article" date="2018" name="Mol. Plant">
        <title>The genome of Artemisia annua provides insight into the evolution of Asteraceae family and artemisinin biosynthesis.</title>
        <authorList>
            <person name="Shen Q."/>
            <person name="Zhang L."/>
            <person name="Liao Z."/>
            <person name="Wang S."/>
            <person name="Yan T."/>
            <person name="Shi P."/>
            <person name="Liu M."/>
            <person name="Fu X."/>
            <person name="Pan Q."/>
            <person name="Wang Y."/>
            <person name="Lv Z."/>
            <person name="Lu X."/>
            <person name="Zhang F."/>
            <person name="Jiang W."/>
            <person name="Ma Y."/>
            <person name="Chen M."/>
            <person name="Hao X."/>
            <person name="Li L."/>
            <person name="Tang Y."/>
            <person name="Lv G."/>
            <person name="Zhou Y."/>
            <person name="Sun X."/>
            <person name="Brodelius P.E."/>
            <person name="Rose J.K.C."/>
            <person name="Tang K."/>
        </authorList>
    </citation>
    <scope>NUCLEOTIDE SEQUENCE [LARGE SCALE GENOMIC DNA]</scope>
    <source>
        <strain evidence="2">cv. Huhao1</strain>
        <tissue evidence="1">Leaf</tissue>
    </source>
</reference>